<evidence type="ECO:0000313" key="4">
    <source>
        <dbReference type="EMBL" id="PAD83476.1"/>
    </source>
</evidence>
<evidence type="ECO:0008006" key="6">
    <source>
        <dbReference type="Google" id="ProtNLM"/>
    </source>
</evidence>
<dbReference type="Pfam" id="PF25166">
    <property type="entry name" value="CoiA_C"/>
    <property type="match status" value="1"/>
</dbReference>
<dbReference type="InterPro" id="IPR057252">
    <property type="entry name" value="CoiA_C"/>
</dbReference>
<dbReference type="InterPro" id="IPR021176">
    <property type="entry name" value="Competence-induced_CoiA"/>
</dbReference>
<dbReference type="Proteomes" id="UP000216961">
    <property type="component" value="Unassembled WGS sequence"/>
</dbReference>
<dbReference type="KEGG" id="bcir:C2I06_00675"/>
<evidence type="ECO:0000313" key="5">
    <source>
        <dbReference type="Proteomes" id="UP000216961"/>
    </source>
</evidence>
<name>A0A268FDM3_NIACI</name>
<gene>
    <name evidence="4" type="ORF">CHH57_09430</name>
</gene>
<dbReference type="AlphaFoldDB" id="A0A268FDM3"/>
<feature type="domain" description="Competence protein CoiA nuclease-like" evidence="1">
    <location>
        <begin position="74"/>
        <end position="224"/>
    </location>
</feature>
<dbReference type="Pfam" id="PF25164">
    <property type="entry name" value="CoiA_N"/>
    <property type="match status" value="1"/>
</dbReference>
<dbReference type="InterPro" id="IPR057253">
    <property type="entry name" value="CoiA-like_N"/>
</dbReference>
<feature type="domain" description="Competence protein CoiA-like N-terminal" evidence="2">
    <location>
        <begin position="25"/>
        <end position="69"/>
    </location>
</feature>
<dbReference type="InterPro" id="IPR010330">
    <property type="entry name" value="CoiA_nuc"/>
</dbReference>
<sequence>MEKEEISLFTAITEAGEIINLFTRKEKDDLKGLRQTPLYCPECKGRVLLKMGEKKITHFAHERKACCSSNGEAESTYHLQGKLQLYQKLVELNLHPLLEPYYPEIKQRADISFVFRNKQYVIEYQCAVISPQLIKKRTEGYRKVNIHPIWIIGFCHLKKWNPIKLKLSAFVYQFFILYRKQYLLPSYCPYDRAFYLIQNPIPISISQSFVTTFCFPLVKIEGKQPFIPRKKWHFAYWREIIHRQKTKDVHYQTKTNYQFLKELYAHGLHPHFLPPFIGIPLKEGVLLETPPLYWQATIFLDSFKEETKIYPLQKIYVNFHKRIERGQIKIRDCPFISEVDWRETVKQYILLLVELKVIEEIKPCFYQMLYKKKIRNYEIQEQEEVMFYKQLKNLINKQ</sequence>
<evidence type="ECO:0000259" key="3">
    <source>
        <dbReference type="Pfam" id="PF25166"/>
    </source>
</evidence>
<reference evidence="4 5" key="1">
    <citation type="submission" date="2017-07" db="EMBL/GenBank/DDBJ databases">
        <title>Isolation and whole genome analysis of endospore-forming bacteria from heroin.</title>
        <authorList>
            <person name="Kalinowski J."/>
            <person name="Ahrens B."/>
            <person name="Al-Dilaimi A."/>
            <person name="Winkler A."/>
            <person name="Wibberg D."/>
            <person name="Schleenbecker U."/>
            <person name="Ruckert C."/>
            <person name="Wolfel R."/>
            <person name="Grass G."/>
        </authorList>
    </citation>
    <scope>NUCLEOTIDE SEQUENCE [LARGE SCALE GENOMIC DNA]</scope>
    <source>
        <strain evidence="4 5">7521-2</strain>
    </source>
</reference>
<dbReference type="Pfam" id="PF06054">
    <property type="entry name" value="CoiA_nuc"/>
    <property type="match status" value="1"/>
</dbReference>
<protein>
    <recommendedName>
        <fullName evidence="6">Competence protein CoiA</fullName>
    </recommendedName>
</protein>
<proteinExistence type="predicted"/>
<evidence type="ECO:0000259" key="2">
    <source>
        <dbReference type="Pfam" id="PF25164"/>
    </source>
</evidence>
<accession>A0A268FDM3</accession>
<organism evidence="4 5">
    <name type="scientific">Niallia circulans</name>
    <name type="common">Bacillus circulans</name>
    <dbReference type="NCBI Taxonomy" id="1397"/>
    <lineage>
        <taxon>Bacteria</taxon>
        <taxon>Bacillati</taxon>
        <taxon>Bacillota</taxon>
        <taxon>Bacilli</taxon>
        <taxon>Bacillales</taxon>
        <taxon>Bacillaceae</taxon>
        <taxon>Niallia</taxon>
    </lineage>
</organism>
<comment type="caution">
    <text evidence="4">The sequence shown here is derived from an EMBL/GenBank/DDBJ whole genome shotgun (WGS) entry which is preliminary data.</text>
</comment>
<dbReference type="PIRSF" id="PIRSF007487">
    <property type="entry name" value="Competence-induced_CoiA_bac"/>
    <property type="match status" value="1"/>
</dbReference>
<dbReference type="EMBL" id="NPBQ01000060">
    <property type="protein sequence ID" value="PAD83476.1"/>
    <property type="molecule type" value="Genomic_DNA"/>
</dbReference>
<feature type="domain" description="Competence protein CoiA C-terminal" evidence="3">
    <location>
        <begin position="237"/>
        <end position="371"/>
    </location>
</feature>
<evidence type="ECO:0000259" key="1">
    <source>
        <dbReference type="Pfam" id="PF06054"/>
    </source>
</evidence>